<feature type="non-terminal residue" evidence="1">
    <location>
        <position position="95"/>
    </location>
</feature>
<gene>
    <name evidence="1" type="ORF">MNEG_6580</name>
</gene>
<dbReference type="RefSeq" id="XP_013900397.1">
    <property type="nucleotide sequence ID" value="XM_014044943.1"/>
</dbReference>
<dbReference type="KEGG" id="mng:MNEG_6580"/>
<dbReference type="AlphaFoldDB" id="A0A0D2JQL0"/>
<organism evidence="1 2">
    <name type="scientific">Monoraphidium neglectum</name>
    <dbReference type="NCBI Taxonomy" id="145388"/>
    <lineage>
        <taxon>Eukaryota</taxon>
        <taxon>Viridiplantae</taxon>
        <taxon>Chlorophyta</taxon>
        <taxon>core chlorophytes</taxon>
        <taxon>Chlorophyceae</taxon>
        <taxon>CS clade</taxon>
        <taxon>Sphaeropleales</taxon>
        <taxon>Selenastraceae</taxon>
        <taxon>Monoraphidium</taxon>
    </lineage>
</organism>
<dbReference type="Proteomes" id="UP000054498">
    <property type="component" value="Unassembled WGS sequence"/>
</dbReference>
<name>A0A0D2JQL0_9CHLO</name>
<keyword evidence="2" id="KW-1185">Reference proteome</keyword>
<proteinExistence type="predicted"/>
<sequence length="95" mass="10135">MRQRCAAQESPLDVVGSGGAAALVQLQDLQEAAANLLVGPSALRRKVLSEQTTQVDDGAGGRTLLIRREVLAKEVALLVPAWDGCAPLYKQRLLQ</sequence>
<evidence type="ECO:0000313" key="2">
    <source>
        <dbReference type="Proteomes" id="UP000054498"/>
    </source>
</evidence>
<dbReference type="GeneID" id="25739456"/>
<dbReference type="OrthoDB" id="10692262at2759"/>
<evidence type="ECO:0000313" key="1">
    <source>
        <dbReference type="EMBL" id="KIZ01378.1"/>
    </source>
</evidence>
<reference evidence="1 2" key="1">
    <citation type="journal article" date="2013" name="BMC Genomics">
        <title>Reconstruction of the lipid metabolism for the microalga Monoraphidium neglectum from its genome sequence reveals characteristics suitable for biofuel production.</title>
        <authorList>
            <person name="Bogen C."/>
            <person name="Al-Dilaimi A."/>
            <person name="Albersmeier A."/>
            <person name="Wichmann J."/>
            <person name="Grundmann M."/>
            <person name="Rupp O."/>
            <person name="Lauersen K.J."/>
            <person name="Blifernez-Klassen O."/>
            <person name="Kalinowski J."/>
            <person name="Goesmann A."/>
            <person name="Mussgnug J.H."/>
            <person name="Kruse O."/>
        </authorList>
    </citation>
    <scope>NUCLEOTIDE SEQUENCE [LARGE SCALE GENOMIC DNA]</scope>
    <source>
        <strain evidence="1 2">SAG 48.87</strain>
    </source>
</reference>
<protein>
    <submittedName>
        <fullName evidence="1">Uncharacterized protein</fullName>
    </submittedName>
</protein>
<accession>A0A0D2JQL0</accession>
<dbReference type="EMBL" id="KK101300">
    <property type="protein sequence ID" value="KIZ01378.1"/>
    <property type="molecule type" value="Genomic_DNA"/>
</dbReference>